<dbReference type="Proteomes" id="UP000234681">
    <property type="component" value="Chromosome 7"/>
</dbReference>
<protein>
    <submittedName>
        <fullName evidence="1">RCG59850</fullName>
    </submittedName>
</protein>
<dbReference type="AlphaFoldDB" id="A6HQW6"/>
<accession>A6HQW6</accession>
<reference evidence="1 2" key="1">
    <citation type="submission" date="2005-09" db="EMBL/GenBank/DDBJ databases">
        <authorList>
            <person name="Mural R.J."/>
            <person name="Li P.W."/>
            <person name="Adams M.D."/>
            <person name="Amanatides P.G."/>
            <person name="Baden-Tillson H."/>
            <person name="Barnstead M."/>
            <person name="Chin S.H."/>
            <person name="Dew I."/>
            <person name="Evans C.A."/>
            <person name="Ferriera S."/>
            <person name="Flanigan M."/>
            <person name="Fosler C."/>
            <person name="Glodek A."/>
            <person name="Gu Z."/>
            <person name="Holt R.A."/>
            <person name="Jennings D."/>
            <person name="Kraft C.L."/>
            <person name="Lu F."/>
            <person name="Nguyen T."/>
            <person name="Nusskern D.R."/>
            <person name="Pfannkoch C.M."/>
            <person name="Sitter C."/>
            <person name="Sutton G.G."/>
            <person name="Venter J.C."/>
            <person name="Wang Z."/>
            <person name="Woodage T."/>
            <person name="Zheng X.H."/>
            <person name="Zhong F."/>
        </authorList>
    </citation>
    <scope>NUCLEOTIDE SEQUENCE [LARGE SCALE GENOMIC DNA]</scope>
    <source>
        <strain>BN</strain>
        <strain evidence="2">Sprague-Dawley</strain>
    </source>
</reference>
<evidence type="ECO:0000313" key="2">
    <source>
        <dbReference type="Proteomes" id="UP000234681"/>
    </source>
</evidence>
<organism evidence="1 2">
    <name type="scientific">Rattus norvegicus</name>
    <name type="common">Rat</name>
    <dbReference type="NCBI Taxonomy" id="10116"/>
    <lineage>
        <taxon>Eukaryota</taxon>
        <taxon>Metazoa</taxon>
        <taxon>Chordata</taxon>
        <taxon>Craniata</taxon>
        <taxon>Vertebrata</taxon>
        <taxon>Euteleostomi</taxon>
        <taxon>Mammalia</taxon>
        <taxon>Eutheria</taxon>
        <taxon>Euarchontoglires</taxon>
        <taxon>Glires</taxon>
        <taxon>Rodentia</taxon>
        <taxon>Myomorpha</taxon>
        <taxon>Muroidea</taxon>
        <taxon>Muridae</taxon>
        <taxon>Murinae</taxon>
        <taxon>Rattus</taxon>
    </lineage>
</organism>
<dbReference type="EMBL" id="CH473950">
    <property type="protein sequence ID" value="EDM16456.1"/>
    <property type="molecule type" value="Genomic_DNA"/>
</dbReference>
<proteinExistence type="predicted"/>
<name>A6HQW6_RAT</name>
<evidence type="ECO:0000313" key="1">
    <source>
        <dbReference type="EMBL" id="EDM16456.1"/>
    </source>
</evidence>
<gene>
    <name evidence="1" type="ORF">rCG_59850</name>
</gene>
<sequence length="49" mass="5648">MKRRLSETLVCRESKSEPRTCLTCSTTENFGDRLSIILPLKTVTREPYS</sequence>